<evidence type="ECO:0000313" key="6">
    <source>
        <dbReference type="EMBL" id="ASS96094.1"/>
    </source>
</evidence>
<dbReference type="RefSeq" id="WP_063232931.1">
    <property type="nucleotide sequence ID" value="NZ_BCVO01000004.1"/>
</dbReference>
<dbReference type="InterPro" id="IPR011004">
    <property type="entry name" value="Trimer_LpxA-like_sf"/>
</dbReference>
<accession>A0A223ELJ2</accession>
<dbReference type="GO" id="GO:0009001">
    <property type="term" value="F:serine O-acetyltransferase activity"/>
    <property type="evidence" value="ECO:0007669"/>
    <property type="project" value="InterPro"/>
</dbReference>
<evidence type="ECO:0000313" key="7">
    <source>
        <dbReference type="Proteomes" id="UP000214618"/>
    </source>
</evidence>
<gene>
    <name evidence="6" type="ORF">BS1321_20580</name>
</gene>
<comment type="similarity">
    <text evidence="1">Belongs to the transferase hexapeptide repeat family.</text>
</comment>
<dbReference type="Proteomes" id="UP000214618">
    <property type="component" value="Chromosome"/>
</dbReference>
<dbReference type="OrthoDB" id="9812571at2"/>
<dbReference type="EMBL" id="CP017704">
    <property type="protein sequence ID" value="ASS96094.1"/>
    <property type="molecule type" value="Genomic_DNA"/>
</dbReference>
<dbReference type="Gene3D" id="2.160.10.10">
    <property type="entry name" value="Hexapeptide repeat proteins"/>
    <property type="match status" value="1"/>
</dbReference>
<dbReference type="GeneID" id="56475168"/>
<sequence length="138" mass="14939">MDRVYKNYVLMKKLYLKRIPVLPNLIRKYIRTVYGCDIFYTSEIGMGTRFPHNGTGVVIHSDAKIGENTIIYQNVTIGGLKGQGPPTIGNNVLIGAGACLLGEIKIGDNVQIGANAVVVKDIPSNATAIGVPARIIER</sequence>
<reference evidence="6 7" key="1">
    <citation type="submission" date="2016-10" db="EMBL/GenBank/DDBJ databases">
        <title>The whole genome sequencing and assembly of Bacillus simplex DSM 1321 strain.</title>
        <authorList>
            <person name="Park M.-K."/>
            <person name="Lee Y.-J."/>
            <person name="Yi H."/>
            <person name="Bahn Y.-S."/>
            <person name="Kim J.F."/>
            <person name="Lee D.-W."/>
        </authorList>
    </citation>
    <scope>NUCLEOTIDE SEQUENCE [LARGE SCALE GENOMIC DNA]</scope>
    <source>
        <strain evidence="6 7">DSM 1321</strain>
    </source>
</reference>
<dbReference type="GO" id="GO:0006535">
    <property type="term" value="P:cysteine biosynthetic process from serine"/>
    <property type="evidence" value="ECO:0007669"/>
    <property type="project" value="InterPro"/>
</dbReference>
<keyword evidence="5" id="KW-0012">Acyltransferase</keyword>
<dbReference type="InterPro" id="IPR005881">
    <property type="entry name" value="Ser_O-AcTrfase"/>
</dbReference>
<evidence type="ECO:0000256" key="5">
    <source>
        <dbReference type="ARBA" id="ARBA00023315"/>
    </source>
</evidence>
<dbReference type="SUPFAM" id="SSF51161">
    <property type="entry name" value="Trimeric LpxA-like enzymes"/>
    <property type="match status" value="1"/>
</dbReference>
<dbReference type="InterPro" id="IPR045304">
    <property type="entry name" value="LbH_SAT"/>
</dbReference>
<dbReference type="InterPro" id="IPR001451">
    <property type="entry name" value="Hexapep"/>
</dbReference>
<dbReference type="PROSITE" id="PS00101">
    <property type="entry name" value="HEXAPEP_TRANSFERASES"/>
    <property type="match status" value="1"/>
</dbReference>
<evidence type="ECO:0000256" key="3">
    <source>
        <dbReference type="ARBA" id="ARBA00022679"/>
    </source>
</evidence>
<dbReference type="CDD" id="cd03354">
    <property type="entry name" value="LbH_SAT"/>
    <property type="match status" value="1"/>
</dbReference>
<dbReference type="PANTHER" id="PTHR42811">
    <property type="entry name" value="SERINE ACETYLTRANSFERASE"/>
    <property type="match status" value="1"/>
</dbReference>
<keyword evidence="3" id="KW-0808">Transferase</keyword>
<organism evidence="6 7">
    <name type="scientific">Peribacillus simplex NBRC 15720 = DSM 1321</name>
    <dbReference type="NCBI Taxonomy" id="1349754"/>
    <lineage>
        <taxon>Bacteria</taxon>
        <taxon>Bacillati</taxon>
        <taxon>Bacillota</taxon>
        <taxon>Bacilli</taxon>
        <taxon>Bacillales</taxon>
        <taxon>Bacillaceae</taxon>
        <taxon>Peribacillus</taxon>
    </lineage>
</organism>
<evidence type="ECO:0000256" key="4">
    <source>
        <dbReference type="ARBA" id="ARBA00022737"/>
    </source>
</evidence>
<evidence type="ECO:0000256" key="2">
    <source>
        <dbReference type="ARBA" id="ARBA00018522"/>
    </source>
</evidence>
<evidence type="ECO:0000256" key="1">
    <source>
        <dbReference type="ARBA" id="ARBA00007274"/>
    </source>
</evidence>
<dbReference type="GO" id="GO:0005737">
    <property type="term" value="C:cytoplasm"/>
    <property type="evidence" value="ECO:0007669"/>
    <property type="project" value="InterPro"/>
</dbReference>
<dbReference type="AlphaFoldDB" id="A0A223ELJ2"/>
<keyword evidence="4" id="KW-0677">Repeat</keyword>
<name>A0A223ELJ2_9BACI</name>
<dbReference type="Pfam" id="PF00132">
    <property type="entry name" value="Hexapep"/>
    <property type="match status" value="1"/>
</dbReference>
<dbReference type="InterPro" id="IPR018357">
    <property type="entry name" value="Hexapep_transf_CS"/>
</dbReference>
<dbReference type="PIRSF" id="PIRSF000441">
    <property type="entry name" value="CysE"/>
    <property type="match status" value="1"/>
</dbReference>
<proteinExistence type="inferred from homology"/>
<protein>
    <recommendedName>
        <fullName evidence="2">Serine acetyltransferase</fullName>
    </recommendedName>
</protein>